<dbReference type="Proteomes" id="UP000472269">
    <property type="component" value="Unplaced"/>
</dbReference>
<dbReference type="PROSITE" id="PS00518">
    <property type="entry name" value="ZF_RING_1"/>
    <property type="match status" value="1"/>
</dbReference>
<dbReference type="PROSITE" id="PS50119">
    <property type="entry name" value="ZF_BBOX"/>
    <property type="match status" value="1"/>
</dbReference>
<evidence type="ECO:0000256" key="5">
    <source>
        <dbReference type="SAM" id="Coils"/>
    </source>
</evidence>
<dbReference type="InterPro" id="IPR017907">
    <property type="entry name" value="Znf_RING_CS"/>
</dbReference>
<organism evidence="8 9">
    <name type="scientific">Athene cunicularia</name>
    <name type="common">Burrowing owl</name>
    <name type="synonym">Speotyto cunicularia</name>
    <dbReference type="NCBI Taxonomy" id="194338"/>
    <lineage>
        <taxon>Eukaryota</taxon>
        <taxon>Metazoa</taxon>
        <taxon>Chordata</taxon>
        <taxon>Craniata</taxon>
        <taxon>Vertebrata</taxon>
        <taxon>Euteleostomi</taxon>
        <taxon>Archelosauria</taxon>
        <taxon>Archosauria</taxon>
        <taxon>Dinosauria</taxon>
        <taxon>Saurischia</taxon>
        <taxon>Theropoda</taxon>
        <taxon>Coelurosauria</taxon>
        <taxon>Aves</taxon>
        <taxon>Neognathae</taxon>
        <taxon>Neoaves</taxon>
        <taxon>Telluraves</taxon>
        <taxon>Strigiformes</taxon>
        <taxon>Strigidae</taxon>
        <taxon>Athene</taxon>
    </lineage>
</organism>
<dbReference type="AlphaFoldDB" id="A0A663MRU7"/>
<dbReference type="SMART" id="SM00336">
    <property type="entry name" value="BBOX"/>
    <property type="match status" value="2"/>
</dbReference>
<evidence type="ECO:0000313" key="8">
    <source>
        <dbReference type="Ensembl" id="ENSACUP00000014416.1"/>
    </source>
</evidence>
<dbReference type="CDD" id="cd19769">
    <property type="entry name" value="Bbox2_TRIM16-like"/>
    <property type="match status" value="1"/>
</dbReference>
<evidence type="ECO:0000259" key="6">
    <source>
        <dbReference type="PROSITE" id="PS50089"/>
    </source>
</evidence>
<dbReference type="SUPFAM" id="SSF57845">
    <property type="entry name" value="B-box zinc-binding domain"/>
    <property type="match status" value="1"/>
</dbReference>
<dbReference type="Pfam" id="PF15227">
    <property type="entry name" value="zf-C3HC4_4"/>
    <property type="match status" value="1"/>
</dbReference>
<dbReference type="Gene3D" id="3.30.160.60">
    <property type="entry name" value="Classic Zinc Finger"/>
    <property type="match status" value="1"/>
</dbReference>
<feature type="domain" description="RING-type" evidence="6">
    <location>
        <begin position="141"/>
        <end position="172"/>
    </location>
</feature>
<proteinExistence type="predicted"/>
<dbReference type="SUPFAM" id="SSF103657">
    <property type="entry name" value="BAR/IMD domain-like"/>
    <property type="match status" value="1"/>
</dbReference>
<evidence type="ECO:0000313" key="9">
    <source>
        <dbReference type="Proteomes" id="UP000472269"/>
    </source>
</evidence>
<dbReference type="Gene3D" id="4.10.830.40">
    <property type="match status" value="1"/>
</dbReference>
<dbReference type="Gene3D" id="3.30.40.10">
    <property type="entry name" value="Zinc/RING finger domain, C3HC4 (zinc finger)"/>
    <property type="match status" value="1"/>
</dbReference>
<evidence type="ECO:0000256" key="1">
    <source>
        <dbReference type="ARBA" id="ARBA00022723"/>
    </source>
</evidence>
<keyword evidence="5" id="KW-0175">Coiled coil</keyword>
<dbReference type="Ensembl" id="ENSACUT00000015388.1">
    <property type="protein sequence ID" value="ENSACUP00000014416.1"/>
    <property type="gene ID" value="ENSACUG00000009693.1"/>
</dbReference>
<dbReference type="SMART" id="SM00184">
    <property type="entry name" value="RING"/>
    <property type="match status" value="1"/>
</dbReference>
<accession>A0A663MRU7</accession>
<reference evidence="8" key="2">
    <citation type="submission" date="2025-09" db="UniProtKB">
        <authorList>
            <consortium name="Ensembl"/>
        </authorList>
    </citation>
    <scope>IDENTIFICATION</scope>
</reference>
<dbReference type="PANTHER" id="PTHR25465">
    <property type="entry name" value="B-BOX DOMAIN CONTAINING"/>
    <property type="match status" value="1"/>
</dbReference>
<reference evidence="8" key="1">
    <citation type="submission" date="2025-08" db="UniProtKB">
        <authorList>
            <consortium name="Ensembl"/>
        </authorList>
    </citation>
    <scope>IDENTIFICATION</scope>
</reference>
<keyword evidence="2 4" id="KW-0863">Zinc-finger</keyword>
<dbReference type="Pfam" id="PF00643">
    <property type="entry name" value="zf-B_box"/>
    <property type="match status" value="1"/>
</dbReference>
<dbReference type="InterPro" id="IPR013083">
    <property type="entry name" value="Znf_RING/FYVE/PHD"/>
</dbReference>
<dbReference type="Pfam" id="PF25600">
    <property type="entry name" value="TRIM_CC"/>
    <property type="match status" value="1"/>
</dbReference>
<protein>
    <submittedName>
        <fullName evidence="8">Uncharacterized protein</fullName>
    </submittedName>
</protein>
<dbReference type="InterPro" id="IPR043136">
    <property type="entry name" value="B30.2/SPRY_sf"/>
</dbReference>
<dbReference type="Gene3D" id="2.60.120.920">
    <property type="match status" value="1"/>
</dbReference>
<dbReference type="SUPFAM" id="SSF49899">
    <property type="entry name" value="Concanavalin A-like lectins/glucanases"/>
    <property type="match status" value="1"/>
</dbReference>
<dbReference type="SUPFAM" id="SSF57850">
    <property type="entry name" value="RING/U-box"/>
    <property type="match status" value="1"/>
</dbReference>
<evidence type="ECO:0000256" key="3">
    <source>
        <dbReference type="ARBA" id="ARBA00022833"/>
    </source>
</evidence>
<keyword evidence="1" id="KW-0479">Metal-binding</keyword>
<dbReference type="OMA" id="FAVTITH"/>
<dbReference type="PANTHER" id="PTHR25465:SF77">
    <property type="entry name" value="E3 UBIQUITIN_ISG15 LIGASE TRIM25"/>
    <property type="match status" value="1"/>
</dbReference>
<evidence type="ECO:0000259" key="7">
    <source>
        <dbReference type="PROSITE" id="PS50119"/>
    </source>
</evidence>
<evidence type="ECO:0000256" key="4">
    <source>
        <dbReference type="PROSITE-ProRule" id="PRU00024"/>
    </source>
</evidence>
<dbReference type="InterPro" id="IPR000315">
    <property type="entry name" value="Znf_B-box"/>
</dbReference>
<name>A0A663MRU7_ATHCN</name>
<sequence length="480" mass="54904">MLPVIVDESITNNTLRFLEDFFSRVKFLLKTLPVHEHLTFTVRSKNEILCSCKKVTPSSVSSSRAKGLPHVLSDQKFSEGCHFWEVDTSNATSWKLGIIHQTFEQYLERSHDYLRVVDSFIPIKEEKFTTALKVIRNPVSLSCGHSFCKQCIQKAFSAQQQSKDPYSCPMCKLQLGPILELRKNFQLCSIVEAFLATTSKEEKSEGSAERKKEVVPCDFCLEQSQPAVKICLMCDAFLCQAHMNKHNAKASQQDHVLVEVGTGGAAVERRCLEHGRLLECYCQDEGQYICVLCSIAGCHKGHSIVTLKEAHDKELGELSEIVTWLQQRKSALATALEELQKSEDQIKTNTKTVTSQIQKLFEEMKTEMIQKEKKILSDIQSNEKKQLADITEAKKEMEQRRDESMQHLQSLQKMREQPDIFLFLKEFKLAMDRIASQNFSVSRMDVEVVQLDQARIDHCRHLMRDFMSNLDSLLQGTHSE</sequence>
<dbReference type="InterPro" id="IPR051051">
    <property type="entry name" value="E3_ubiq-ligase_TRIM/RNF"/>
</dbReference>
<feature type="coiled-coil region" evidence="5">
    <location>
        <begin position="380"/>
        <end position="414"/>
    </location>
</feature>
<dbReference type="PROSITE" id="PS50089">
    <property type="entry name" value="ZF_RING_2"/>
    <property type="match status" value="1"/>
</dbReference>
<keyword evidence="9" id="KW-1185">Reference proteome</keyword>
<dbReference type="GO" id="GO:0008270">
    <property type="term" value="F:zinc ion binding"/>
    <property type="evidence" value="ECO:0007669"/>
    <property type="project" value="UniProtKB-KW"/>
</dbReference>
<dbReference type="InterPro" id="IPR027267">
    <property type="entry name" value="AH/BAR_dom_sf"/>
</dbReference>
<dbReference type="InterPro" id="IPR058030">
    <property type="entry name" value="TRIM8/14/16/25/29/45/65_CC"/>
</dbReference>
<evidence type="ECO:0000256" key="2">
    <source>
        <dbReference type="ARBA" id="ARBA00022771"/>
    </source>
</evidence>
<keyword evidence="3" id="KW-0862">Zinc</keyword>
<feature type="domain" description="B box-type" evidence="7">
    <location>
        <begin position="266"/>
        <end position="307"/>
    </location>
</feature>
<dbReference type="InterPro" id="IPR013320">
    <property type="entry name" value="ConA-like_dom_sf"/>
</dbReference>
<dbReference type="InterPro" id="IPR001841">
    <property type="entry name" value="Znf_RING"/>
</dbReference>